<protein>
    <submittedName>
        <fullName evidence="6">NTE family protein</fullName>
    </submittedName>
</protein>
<feature type="active site" description="Nucleophile" evidence="4">
    <location>
        <position position="57"/>
    </location>
</feature>
<keyword evidence="3 4" id="KW-0443">Lipid metabolism</keyword>
<keyword evidence="7" id="KW-1185">Reference proteome</keyword>
<dbReference type="InterPro" id="IPR050301">
    <property type="entry name" value="NTE"/>
</dbReference>
<dbReference type="AlphaFoldDB" id="A0A4R8CM31"/>
<organism evidence="6 7">
    <name type="scientific">Kribbella pratensis</name>
    <dbReference type="NCBI Taxonomy" id="2512112"/>
    <lineage>
        <taxon>Bacteria</taxon>
        <taxon>Bacillati</taxon>
        <taxon>Actinomycetota</taxon>
        <taxon>Actinomycetes</taxon>
        <taxon>Propionibacteriales</taxon>
        <taxon>Kribbellaceae</taxon>
        <taxon>Kribbella</taxon>
    </lineage>
</organism>
<feature type="domain" description="PNPLA" evidence="5">
    <location>
        <begin position="22"/>
        <end position="237"/>
    </location>
</feature>
<evidence type="ECO:0000313" key="7">
    <source>
        <dbReference type="Proteomes" id="UP000295146"/>
    </source>
</evidence>
<dbReference type="Proteomes" id="UP000295146">
    <property type="component" value="Unassembled WGS sequence"/>
</dbReference>
<evidence type="ECO:0000259" key="5">
    <source>
        <dbReference type="PROSITE" id="PS51635"/>
    </source>
</evidence>
<dbReference type="RefSeq" id="WP_134104127.1">
    <property type="nucleotide sequence ID" value="NZ_SODP01000001.1"/>
</dbReference>
<reference evidence="6 7" key="1">
    <citation type="submission" date="2019-03" db="EMBL/GenBank/DDBJ databases">
        <title>Genomic Encyclopedia of Type Strains, Phase III (KMG-III): the genomes of soil and plant-associated and newly described type strains.</title>
        <authorList>
            <person name="Whitman W."/>
        </authorList>
    </citation>
    <scope>NUCLEOTIDE SEQUENCE [LARGE SCALE GENOMIC DNA]</scope>
    <source>
        <strain evidence="6 7">VKM Ac-2573</strain>
    </source>
</reference>
<dbReference type="InterPro" id="IPR016035">
    <property type="entry name" value="Acyl_Trfase/lysoPLipase"/>
</dbReference>
<proteinExistence type="predicted"/>
<evidence type="ECO:0000256" key="2">
    <source>
        <dbReference type="ARBA" id="ARBA00022963"/>
    </source>
</evidence>
<gene>
    <name evidence="6" type="ORF">EV653_2282</name>
</gene>
<dbReference type="EMBL" id="SODP01000001">
    <property type="protein sequence ID" value="TDW77118.1"/>
    <property type="molecule type" value="Genomic_DNA"/>
</dbReference>
<dbReference type="GO" id="GO:0016042">
    <property type="term" value="P:lipid catabolic process"/>
    <property type="evidence" value="ECO:0007669"/>
    <property type="project" value="UniProtKB-UniRule"/>
</dbReference>
<dbReference type="OrthoDB" id="9813090at2"/>
<dbReference type="Gene3D" id="3.40.1090.10">
    <property type="entry name" value="Cytosolic phospholipase A2 catalytic domain"/>
    <property type="match status" value="2"/>
</dbReference>
<dbReference type="PROSITE" id="PS51635">
    <property type="entry name" value="PNPLA"/>
    <property type="match status" value="1"/>
</dbReference>
<dbReference type="GO" id="GO:0016787">
    <property type="term" value="F:hydrolase activity"/>
    <property type="evidence" value="ECO:0007669"/>
    <property type="project" value="UniProtKB-UniRule"/>
</dbReference>
<dbReference type="PANTHER" id="PTHR14226:SF78">
    <property type="entry name" value="SLR0060 PROTEIN"/>
    <property type="match status" value="1"/>
</dbReference>
<accession>A0A4R8CM31</accession>
<dbReference type="Pfam" id="PF01734">
    <property type="entry name" value="Patatin"/>
    <property type="match status" value="1"/>
</dbReference>
<keyword evidence="2 4" id="KW-0442">Lipid degradation</keyword>
<evidence type="ECO:0000256" key="3">
    <source>
        <dbReference type="ARBA" id="ARBA00023098"/>
    </source>
</evidence>
<feature type="active site" description="Proton acceptor" evidence="4">
    <location>
        <position position="224"/>
    </location>
</feature>
<evidence type="ECO:0000313" key="6">
    <source>
        <dbReference type="EMBL" id="TDW77118.1"/>
    </source>
</evidence>
<feature type="short sequence motif" description="DGA/G" evidence="4">
    <location>
        <begin position="224"/>
        <end position="226"/>
    </location>
</feature>
<evidence type="ECO:0000256" key="1">
    <source>
        <dbReference type="ARBA" id="ARBA00022801"/>
    </source>
</evidence>
<comment type="caution">
    <text evidence="4">Lacks conserved residue(s) required for the propagation of feature annotation.</text>
</comment>
<keyword evidence="1 4" id="KW-0378">Hydrolase</keyword>
<dbReference type="SUPFAM" id="SSF52151">
    <property type="entry name" value="FabD/lysophospholipase-like"/>
    <property type="match status" value="1"/>
</dbReference>
<dbReference type="PANTHER" id="PTHR14226">
    <property type="entry name" value="NEUROPATHY TARGET ESTERASE/SWISS CHEESE D.MELANOGASTER"/>
    <property type="match status" value="1"/>
</dbReference>
<evidence type="ECO:0000256" key="4">
    <source>
        <dbReference type="PROSITE-ProRule" id="PRU01161"/>
    </source>
</evidence>
<sequence>MSPVRPGPDAGPTVPQVGVGLCLSGGGFRAMLFHVGVLARLNLAGRLRTLNRISSVSGGSITAGMLGLRWNELKFAGDVATNFDELVTEPLRAFAHLKVDLPAMATGALLPFVTISDRVVAKLNKHLYKNATLQDLPGTPEFVINATNLESGVLMRFSKAYVADYTVGRVLHPDVPLADAVAASSAFPPLLSPFELDLSDANWTTENGNVYTGRGYRSDILLSDGGVYDNLGIETVWKRYETVFISDAGGHLGADPEPGRDWARGTLRVLHILDSQVRSLRRSAVVSAFKNPNDPHKGFFISTITDLSGWPKPAKRPYMTVDPAVTHGLATISTRLTGMPDDQQERLINWGFAAADAGLLAFIDKDLPAVPLPYPNRPLG</sequence>
<name>A0A4R8CM31_9ACTN</name>
<dbReference type="InterPro" id="IPR002641">
    <property type="entry name" value="PNPLA_dom"/>
</dbReference>
<comment type="caution">
    <text evidence="6">The sequence shown here is derived from an EMBL/GenBank/DDBJ whole genome shotgun (WGS) entry which is preliminary data.</text>
</comment>